<dbReference type="PANTHER" id="PTHR11006:SF122">
    <property type="entry name" value="ARGININE METHYLTRANSFERASE 8"/>
    <property type="match status" value="1"/>
</dbReference>
<dbReference type="InterPro" id="IPR025799">
    <property type="entry name" value="Arg_MeTrfase"/>
</dbReference>
<reference evidence="6" key="2">
    <citation type="submission" date="2025-05" db="UniProtKB">
        <authorList>
            <consortium name="EnsemblMetazoa"/>
        </authorList>
    </citation>
    <scope>IDENTIFICATION</scope>
    <source>
        <strain evidence="6">Foshan</strain>
    </source>
</reference>
<evidence type="ECO:0000256" key="2">
    <source>
        <dbReference type="ARBA" id="ARBA00022679"/>
    </source>
</evidence>
<evidence type="ECO:0000256" key="1">
    <source>
        <dbReference type="ARBA" id="ARBA00022603"/>
    </source>
</evidence>
<keyword evidence="1 4" id="KW-0489">Methyltransferase</keyword>
<dbReference type="Gene3D" id="2.70.160.11">
    <property type="entry name" value="Hnrnp arginine n-methyltransferase1"/>
    <property type="match status" value="1"/>
</dbReference>
<dbReference type="SUPFAM" id="SSF53335">
    <property type="entry name" value="S-adenosyl-L-methionine-dependent methyltransferases"/>
    <property type="match status" value="1"/>
</dbReference>
<evidence type="ECO:0000313" key="7">
    <source>
        <dbReference type="Proteomes" id="UP000069940"/>
    </source>
</evidence>
<evidence type="ECO:0000256" key="4">
    <source>
        <dbReference type="PROSITE-ProRule" id="PRU01015"/>
    </source>
</evidence>
<feature type="domain" description="Protein arginine N-methyltransferase" evidence="5">
    <location>
        <begin position="157"/>
        <end position="321"/>
    </location>
</feature>
<accession>A0ABM1YL63</accession>
<protein>
    <recommendedName>
        <fullName evidence="5">Protein arginine N-methyltransferase domain-containing protein</fullName>
    </recommendedName>
</protein>
<dbReference type="InterPro" id="IPR055135">
    <property type="entry name" value="PRMT_dom"/>
</dbReference>
<dbReference type="PROSITE" id="PS51678">
    <property type="entry name" value="SAM_MT_PRMT"/>
    <property type="match status" value="1"/>
</dbReference>
<dbReference type="CDD" id="cd02440">
    <property type="entry name" value="AdoMet_MTases"/>
    <property type="match status" value="1"/>
</dbReference>
<proteinExistence type="predicted"/>
<organism evidence="6 7">
    <name type="scientific">Aedes albopictus</name>
    <name type="common">Asian tiger mosquito</name>
    <name type="synonym">Stegomyia albopicta</name>
    <dbReference type="NCBI Taxonomy" id="7160"/>
    <lineage>
        <taxon>Eukaryota</taxon>
        <taxon>Metazoa</taxon>
        <taxon>Ecdysozoa</taxon>
        <taxon>Arthropoda</taxon>
        <taxon>Hexapoda</taxon>
        <taxon>Insecta</taxon>
        <taxon>Pterygota</taxon>
        <taxon>Neoptera</taxon>
        <taxon>Endopterygota</taxon>
        <taxon>Diptera</taxon>
        <taxon>Nematocera</taxon>
        <taxon>Culicoidea</taxon>
        <taxon>Culicidae</taxon>
        <taxon>Culicinae</taxon>
        <taxon>Aedini</taxon>
        <taxon>Aedes</taxon>
        <taxon>Stegomyia</taxon>
    </lineage>
</organism>
<dbReference type="Gene3D" id="3.40.50.150">
    <property type="entry name" value="Vaccinia Virus protein VP39"/>
    <property type="match status" value="1"/>
</dbReference>
<dbReference type="GeneID" id="109412015"/>
<dbReference type="EnsemblMetazoa" id="AALFPA23_010167.R14143">
    <property type="protein sequence ID" value="AALFPA23_010167.P14143"/>
    <property type="gene ID" value="AALFPA23_010167"/>
</dbReference>
<name>A0ABM1YL63_AEDAL</name>
<dbReference type="InterPro" id="IPR029063">
    <property type="entry name" value="SAM-dependent_MTases_sf"/>
</dbReference>
<evidence type="ECO:0000313" key="6">
    <source>
        <dbReference type="EnsemblMetazoa" id="AALFPA23_010167.P14143"/>
    </source>
</evidence>
<dbReference type="RefSeq" id="XP_029720689.2">
    <property type="nucleotide sequence ID" value="XM_029864829.2"/>
</dbReference>
<evidence type="ECO:0000256" key="3">
    <source>
        <dbReference type="ARBA" id="ARBA00022691"/>
    </source>
</evidence>
<dbReference type="Proteomes" id="UP000069940">
    <property type="component" value="Unassembled WGS sequence"/>
</dbReference>
<dbReference type="Pfam" id="PF06325">
    <property type="entry name" value="PrmA"/>
    <property type="match status" value="1"/>
</dbReference>
<keyword evidence="2 4" id="KW-0808">Transferase</keyword>
<reference evidence="7" key="1">
    <citation type="journal article" date="2015" name="Proc. Natl. Acad. Sci. U.S.A.">
        <title>Genome sequence of the Asian Tiger mosquito, Aedes albopictus, reveals insights into its biology, genetics, and evolution.</title>
        <authorList>
            <person name="Chen X.G."/>
            <person name="Jiang X."/>
            <person name="Gu J."/>
            <person name="Xu M."/>
            <person name="Wu Y."/>
            <person name="Deng Y."/>
            <person name="Zhang C."/>
            <person name="Bonizzoni M."/>
            <person name="Dermauw W."/>
            <person name="Vontas J."/>
            <person name="Armbruster P."/>
            <person name="Huang X."/>
            <person name="Yang Y."/>
            <person name="Zhang H."/>
            <person name="He W."/>
            <person name="Peng H."/>
            <person name="Liu Y."/>
            <person name="Wu K."/>
            <person name="Chen J."/>
            <person name="Lirakis M."/>
            <person name="Topalis P."/>
            <person name="Van Leeuwen T."/>
            <person name="Hall A.B."/>
            <person name="Jiang X."/>
            <person name="Thorpe C."/>
            <person name="Mueller R.L."/>
            <person name="Sun C."/>
            <person name="Waterhouse R.M."/>
            <person name="Yan G."/>
            <person name="Tu Z.J."/>
            <person name="Fang X."/>
            <person name="James A.A."/>
        </authorList>
    </citation>
    <scope>NUCLEOTIDE SEQUENCE [LARGE SCALE GENOMIC DNA]</scope>
    <source>
        <strain evidence="7">Foshan</strain>
    </source>
</reference>
<keyword evidence="7" id="KW-1185">Reference proteome</keyword>
<dbReference type="PANTHER" id="PTHR11006">
    <property type="entry name" value="PROTEIN ARGININE N-METHYLTRANSFERASE"/>
    <property type="match status" value="1"/>
</dbReference>
<sequence length="355" mass="39815">MSTADQNSTNSVYFDSYEDLEIHQLMLADKPRQDAYQSAILGGKDLFKDKTVLDVGTGTGILSIFCAQAGAKKVYAVEASNLARLAREVVKENGFEQVIEVFECKVEDFQLPPGADKVDIIVSEWMGFFLLHEGMLDSVIYARDKFLKPNGFMFPDTASILVAPCSVPSRFDDFDNLSGVSMKTFGRELRKQKADKPEILNVAAEHLLHEGHIMTWLDLKEVSTEDLNSIDMKEVMVIQNPGKFQGVCIWFDCTFPSADSNQVDGVVLSTNPKCPATHWKQSVILLPEDACEEVDKLDPIAFSLNLTRNSDNCRRYNLQLTLLDVEQEEHGLPCDCVMTKCILMKAHLQKMEVDQ</sequence>
<dbReference type="Pfam" id="PF22528">
    <property type="entry name" value="PRMT_C"/>
    <property type="match status" value="1"/>
</dbReference>
<keyword evidence="3 4" id="KW-0949">S-adenosyl-L-methionine</keyword>
<evidence type="ECO:0000259" key="5">
    <source>
        <dbReference type="Pfam" id="PF22528"/>
    </source>
</evidence>